<dbReference type="Pfam" id="PF18911">
    <property type="entry name" value="PKD_4"/>
    <property type="match status" value="1"/>
</dbReference>
<keyword evidence="3" id="KW-1185">Reference proteome</keyword>
<reference evidence="2 3" key="1">
    <citation type="submission" date="2019-02" db="EMBL/GenBank/DDBJ databases">
        <title>Genomic Encyclopedia of Type Strains, Phase IV (KMG-IV): sequencing the most valuable type-strain genomes for metagenomic binning, comparative biology and taxonomic classification.</title>
        <authorList>
            <person name="Goeker M."/>
        </authorList>
    </citation>
    <scope>NUCLEOTIDE SEQUENCE [LARGE SCALE GENOMIC DNA]</scope>
    <source>
        <strain evidence="2 3">DSM 18116</strain>
    </source>
</reference>
<gene>
    <name evidence="2" type="ORF">EV199_5099</name>
</gene>
<dbReference type="PROSITE" id="PS51257">
    <property type="entry name" value="PROKAR_LIPOPROTEIN"/>
    <property type="match status" value="1"/>
</dbReference>
<dbReference type="SUPFAM" id="SSF49299">
    <property type="entry name" value="PKD domain"/>
    <property type="match status" value="1"/>
</dbReference>
<sequence>MNNAKFDIKNFLLAATLLLGLGACSKDSDPAPDVVFEINIDAYTVEFTNKTEGVKSFKWEFGDGASSTEENPTHTYAGKGKYVPTLYVTMQNGGTYEASTVLRISKSSAVKLDDNSFSDWDTVAVNSITSGPAGGVFRKGKYDYDGNYIYFYFEMATTIAAGDIWDFYLDSDNNSGTGLITWLFAGAGNDVLIEGIPMIDWFDVFYHKGAQNSFTFDQQSITEFYKVGFVQESGGLLKVEGRLVRSKIKGLMNKGVKIGAVLTKSDWSGPVGTMPDTGSPSFFLDMSE</sequence>
<dbReference type="InterPro" id="IPR035986">
    <property type="entry name" value="PKD_dom_sf"/>
</dbReference>
<dbReference type="InterPro" id="IPR000601">
    <property type="entry name" value="PKD_dom"/>
</dbReference>
<protein>
    <submittedName>
        <fullName evidence="2">PKD domain-containing protein</fullName>
    </submittedName>
</protein>
<dbReference type="OrthoDB" id="7443339at2"/>
<accession>A0A4Q7MNJ5</accession>
<dbReference type="CDD" id="cd00146">
    <property type="entry name" value="PKD"/>
    <property type="match status" value="1"/>
</dbReference>
<proteinExistence type="predicted"/>
<dbReference type="Proteomes" id="UP000293874">
    <property type="component" value="Unassembled WGS sequence"/>
</dbReference>
<dbReference type="EMBL" id="SGXA01000003">
    <property type="protein sequence ID" value="RZS69263.1"/>
    <property type="molecule type" value="Genomic_DNA"/>
</dbReference>
<dbReference type="AlphaFoldDB" id="A0A4Q7MNJ5"/>
<dbReference type="PROSITE" id="PS50093">
    <property type="entry name" value="PKD"/>
    <property type="match status" value="1"/>
</dbReference>
<organism evidence="2 3">
    <name type="scientific">Pseudobacter ginsenosidimutans</name>
    <dbReference type="NCBI Taxonomy" id="661488"/>
    <lineage>
        <taxon>Bacteria</taxon>
        <taxon>Pseudomonadati</taxon>
        <taxon>Bacteroidota</taxon>
        <taxon>Chitinophagia</taxon>
        <taxon>Chitinophagales</taxon>
        <taxon>Chitinophagaceae</taxon>
        <taxon>Pseudobacter</taxon>
    </lineage>
</organism>
<dbReference type="SMART" id="SM00089">
    <property type="entry name" value="PKD"/>
    <property type="match status" value="1"/>
</dbReference>
<dbReference type="Gene3D" id="2.60.40.10">
    <property type="entry name" value="Immunoglobulins"/>
    <property type="match status" value="1"/>
</dbReference>
<evidence type="ECO:0000259" key="1">
    <source>
        <dbReference type="PROSITE" id="PS50093"/>
    </source>
</evidence>
<name>A0A4Q7MNJ5_9BACT</name>
<dbReference type="InterPro" id="IPR013783">
    <property type="entry name" value="Ig-like_fold"/>
</dbReference>
<feature type="domain" description="PKD" evidence="1">
    <location>
        <begin position="56"/>
        <end position="109"/>
    </location>
</feature>
<evidence type="ECO:0000313" key="3">
    <source>
        <dbReference type="Proteomes" id="UP000293874"/>
    </source>
</evidence>
<evidence type="ECO:0000313" key="2">
    <source>
        <dbReference type="EMBL" id="RZS69263.1"/>
    </source>
</evidence>
<comment type="caution">
    <text evidence="2">The sequence shown here is derived from an EMBL/GenBank/DDBJ whole genome shotgun (WGS) entry which is preliminary data.</text>
</comment>
<dbReference type="RefSeq" id="WP_130543612.1">
    <property type="nucleotide sequence ID" value="NZ_CP042431.1"/>
</dbReference>
<dbReference type="InterPro" id="IPR022409">
    <property type="entry name" value="PKD/Chitinase_dom"/>
</dbReference>